<feature type="domain" description="DNA replication complex GINS protein SLD5 C-terminal" evidence="8">
    <location>
        <begin position="167"/>
        <end position="219"/>
    </location>
</feature>
<comment type="caution">
    <text evidence="9">The sequence shown here is derived from an EMBL/GenBank/DDBJ whole genome shotgun (WGS) entry which is preliminary data.</text>
</comment>
<evidence type="ECO:0000256" key="6">
    <source>
        <dbReference type="PIRNR" id="PIRNR007764"/>
    </source>
</evidence>
<dbReference type="PANTHER" id="PTHR21206">
    <property type="entry name" value="SLD5 PROTEIN"/>
    <property type="match status" value="1"/>
</dbReference>
<accession>A0ABQ8EUF0</accession>
<comment type="subcellular location">
    <subcellularLocation>
        <location evidence="1 6">Nucleus</location>
    </subcellularLocation>
</comment>
<evidence type="ECO:0000259" key="8">
    <source>
        <dbReference type="Pfam" id="PF16922"/>
    </source>
</evidence>
<dbReference type="CDD" id="cd21692">
    <property type="entry name" value="GINS_B_Sld5"/>
    <property type="match status" value="1"/>
</dbReference>
<comment type="function">
    <text evidence="6">The GINS complex plays an essential role in the initiation of DNA replication.</text>
</comment>
<name>A0ABQ8EUF0_9FUNG</name>
<evidence type="ECO:0000256" key="5">
    <source>
        <dbReference type="ARBA" id="ARBA00023242"/>
    </source>
</evidence>
<comment type="similarity">
    <text evidence="2 6">Belongs to the GINS4/SLD5 family.</text>
</comment>
<dbReference type="SUPFAM" id="SSF160059">
    <property type="entry name" value="PriA/YqbF domain"/>
    <property type="match status" value="1"/>
</dbReference>
<keyword evidence="10" id="KW-1185">Reference proteome</keyword>
<evidence type="ECO:0000313" key="10">
    <source>
        <dbReference type="Proteomes" id="UP001648503"/>
    </source>
</evidence>
<dbReference type="PANTHER" id="PTHR21206:SF0">
    <property type="entry name" value="DNA REPLICATION COMPLEX GINS PROTEIN SLD5"/>
    <property type="match status" value="1"/>
</dbReference>
<proteinExistence type="inferred from homology"/>
<evidence type="ECO:0000313" key="9">
    <source>
        <dbReference type="EMBL" id="KAH6586549.1"/>
    </source>
</evidence>
<gene>
    <name evidence="9" type="ORF">BASA50_000503</name>
</gene>
<dbReference type="PIRSF" id="PIRSF007764">
    <property type="entry name" value="Sld5"/>
    <property type="match status" value="1"/>
</dbReference>
<dbReference type="InterPro" id="IPR031633">
    <property type="entry name" value="SLD5_C"/>
</dbReference>
<evidence type="ECO:0000259" key="7">
    <source>
        <dbReference type="Pfam" id="PF05916"/>
    </source>
</evidence>
<evidence type="ECO:0000256" key="2">
    <source>
        <dbReference type="ARBA" id="ARBA00008187"/>
    </source>
</evidence>
<dbReference type="Gene3D" id="1.20.58.1030">
    <property type="match status" value="1"/>
</dbReference>
<dbReference type="Pfam" id="PF05916">
    <property type="entry name" value="Sld5"/>
    <property type="match status" value="1"/>
</dbReference>
<dbReference type="Pfam" id="PF16922">
    <property type="entry name" value="SLD5_C"/>
    <property type="match status" value="1"/>
</dbReference>
<dbReference type="Proteomes" id="UP001648503">
    <property type="component" value="Unassembled WGS sequence"/>
</dbReference>
<keyword evidence="4 6" id="KW-0235">DNA replication</keyword>
<reference evidence="9 10" key="1">
    <citation type="submission" date="2021-02" db="EMBL/GenBank/DDBJ databases">
        <title>Variation within the Batrachochytrium salamandrivorans European outbreak.</title>
        <authorList>
            <person name="Kelly M."/>
            <person name="Pasmans F."/>
            <person name="Shea T.P."/>
            <person name="Munoz J.F."/>
            <person name="Carranza S."/>
            <person name="Cuomo C.A."/>
            <person name="Martel A."/>
        </authorList>
    </citation>
    <scope>NUCLEOTIDE SEQUENCE [LARGE SCALE GENOMIC DNA]</scope>
    <source>
        <strain evidence="9 10">AMFP18/2</strain>
    </source>
</reference>
<dbReference type="InterPro" id="IPR021151">
    <property type="entry name" value="GINS_A"/>
</dbReference>
<dbReference type="InterPro" id="IPR008591">
    <property type="entry name" value="GINS_Sld5"/>
</dbReference>
<dbReference type="CDD" id="cd11711">
    <property type="entry name" value="GINS_A_Sld5"/>
    <property type="match status" value="1"/>
</dbReference>
<dbReference type="Gene3D" id="3.40.5.60">
    <property type="match status" value="1"/>
</dbReference>
<dbReference type="InterPro" id="IPR038749">
    <property type="entry name" value="Sld5_GINS_A"/>
</dbReference>
<feature type="domain" description="GINS subunit" evidence="7">
    <location>
        <begin position="87"/>
        <end position="144"/>
    </location>
</feature>
<dbReference type="InterPro" id="IPR036224">
    <property type="entry name" value="GINS_bundle-like_dom_sf"/>
</dbReference>
<evidence type="ECO:0000256" key="3">
    <source>
        <dbReference type="ARBA" id="ARBA00014804"/>
    </source>
</evidence>
<evidence type="ECO:0000256" key="4">
    <source>
        <dbReference type="ARBA" id="ARBA00022705"/>
    </source>
</evidence>
<dbReference type="SUPFAM" id="SSF158573">
    <property type="entry name" value="GINS helical bundle-like"/>
    <property type="match status" value="1"/>
</dbReference>
<sequence length="219" mass="25575">MIGQDTDLDAILGLENDVTIDTDTSATNIYQNMTRAWVNERAAPVLLPYQHKMVEELRSITETQQEELHSRYMASAASNFARFICGLELERIKFVLRSYLRLRLTKIQKTTNYLLSDPELRMCMSDEELLFAERFQNLVDTYHRASYIGQLPKTFQSLENDEMLMKPNLDDAVFCRVTQDVGDLQINDMETVLMKKDQMYLLRYSKIRPLVEDNKVDLL</sequence>
<protein>
    <recommendedName>
        <fullName evidence="3 6">DNA replication complex GINS protein SLD5</fullName>
    </recommendedName>
</protein>
<keyword evidence="5 6" id="KW-0539">Nucleus</keyword>
<dbReference type="EMBL" id="JAFCIX010000573">
    <property type="protein sequence ID" value="KAH6586549.1"/>
    <property type="molecule type" value="Genomic_DNA"/>
</dbReference>
<evidence type="ECO:0000256" key="1">
    <source>
        <dbReference type="ARBA" id="ARBA00004123"/>
    </source>
</evidence>
<organism evidence="9 10">
    <name type="scientific">Batrachochytrium salamandrivorans</name>
    <dbReference type="NCBI Taxonomy" id="1357716"/>
    <lineage>
        <taxon>Eukaryota</taxon>
        <taxon>Fungi</taxon>
        <taxon>Fungi incertae sedis</taxon>
        <taxon>Chytridiomycota</taxon>
        <taxon>Chytridiomycota incertae sedis</taxon>
        <taxon>Chytridiomycetes</taxon>
        <taxon>Rhizophydiales</taxon>
        <taxon>Rhizophydiales incertae sedis</taxon>
        <taxon>Batrachochytrium</taxon>
    </lineage>
</organism>